<protein>
    <submittedName>
        <fullName evidence="1">Uncharacterized protein</fullName>
    </submittedName>
</protein>
<dbReference type="PATRIC" id="fig|203275.8.peg.968"/>
<name>G8UHR1_TANFA</name>
<evidence type="ECO:0000313" key="2">
    <source>
        <dbReference type="Proteomes" id="UP000005436"/>
    </source>
</evidence>
<organism evidence="1 2">
    <name type="scientific">Tannerella forsythia (strain ATCC 43037 / JCM 10827 / CCUG 21028 A / KCTC 5666 / FDC 338)</name>
    <name type="common">Bacteroides forsythus</name>
    <dbReference type="NCBI Taxonomy" id="203275"/>
    <lineage>
        <taxon>Bacteria</taxon>
        <taxon>Pseudomonadati</taxon>
        <taxon>Bacteroidota</taxon>
        <taxon>Bacteroidia</taxon>
        <taxon>Bacteroidales</taxon>
        <taxon>Tannerellaceae</taxon>
        <taxon>Tannerella</taxon>
    </lineage>
</organism>
<dbReference type="EMBL" id="CP003191">
    <property type="protein sequence ID" value="AEW22497.1"/>
    <property type="molecule type" value="Genomic_DNA"/>
</dbReference>
<sequence length="38" mass="4240">MRGDLKSVAKIQNLFYIIASGIRARKSMLSLRPTGAYI</sequence>
<accession>G8UHR1</accession>
<gene>
    <name evidence="1" type="ordered locus">BFO_1078</name>
</gene>
<reference evidence="2" key="1">
    <citation type="submission" date="2011-12" db="EMBL/GenBank/DDBJ databases">
        <title>Complete sequence of Tannerella forsythia ATCC 43037.</title>
        <authorList>
            <person name="Dewhirst F."/>
            <person name="Tanner A."/>
            <person name="Izard J."/>
            <person name="Brinkac L."/>
            <person name="Durkin A.S."/>
            <person name="Hostetler J."/>
            <person name="Shetty J."/>
            <person name="Torralba M."/>
            <person name="Gill S."/>
            <person name="Nelson K."/>
        </authorList>
    </citation>
    <scope>NUCLEOTIDE SEQUENCE [LARGE SCALE GENOMIC DNA]</scope>
    <source>
        <strain evidence="2">ATCC 43037 / JCM 10827 / CCUG 33226 / KCTC 5666 / FDC 338</strain>
    </source>
</reference>
<dbReference type="HOGENOM" id="CLU_3334068_0_0_10"/>
<dbReference type="STRING" id="203275.BFO_1078"/>
<evidence type="ECO:0000313" key="1">
    <source>
        <dbReference type="EMBL" id="AEW22497.1"/>
    </source>
</evidence>
<proteinExistence type="predicted"/>
<dbReference type="AlphaFoldDB" id="G8UHR1"/>
<keyword evidence="2" id="KW-1185">Reference proteome</keyword>
<dbReference type="KEGG" id="tfo:BFO_1078"/>
<dbReference type="Proteomes" id="UP000005436">
    <property type="component" value="Chromosome"/>
</dbReference>